<accession>A0ABT7XJF0</accession>
<proteinExistence type="predicted"/>
<protein>
    <recommendedName>
        <fullName evidence="3">Ketoacid CoA transferase</fullName>
    </recommendedName>
</protein>
<dbReference type="InterPro" id="IPR037171">
    <property type="entry name" value="NagB/RpiA_transferase-like"/>
</dbReference>
<reference evidence="1" key="1">
    <citation type="submission" date="2023-06" db="EMBL/GenBank/DDBJ databases">
        <authorList>
            <person name="Zhang S."/>
        </authorList>
    </citation>
    <scope>NUCLEOTIDE SEQUENCE</scope>
    <source>
        <strain evidence="1">SG2303</strain>
    </source>
</reference>
<evidence type="ECO:0008006" key="3">
    <source>
        <dbReference type="Google" id="ProtNLM"/>
    </source>
</evidence>
<evidence type="ECO:0000313" key="2">
    <source>
        <dbReference type="Proteomes" id="UP001168540"/>
    </source>
</evidence>
<name>A0ABT7XJF0_9NEIS</name>
<gene>
    <name evidence="1" type="ORF">QU481_03035</name>
</gene>
<dbReference type="SUPFAM" id="SSF100950">
    <property type="entry name" value="NagB/RpiA/CoA transferase-like"/>
    <property type="match status" value="1"/>
</dbReference>
<dbReference type="InterPro" id="IPR004165">
    <property type="entry name" value="CoA_trans_fam_I"/>
</dbReference>
<organism evidence="1 2">
    <name type="scientific">Crenobacter oryzisoli</name>
    <dbReference type="NCBI Taxonomy" id="3056844"/>
    <lineage>
        <taxon>Bacteria</taxon>
        <taxon>Pseudomonadati</taxon>
        <taxon>Pseudomonadota</taxon>
        <taxon>Betaproteobacteria</taxon>
        <taxon>Neisseriales</taxon>
        <taxon>Neisseriaceae</taxon>
        <taxon>Crenobacter</taxon>
    </lineage>
</organism>
<dbReference type="Proteomes" id="UP001168540">
    <property type="component" value="Unassembled WGS sequence"/>
</dbReference>
<dbReference type="EMBL" id="JAUEDK010000004">
    <property type="protein sequence ID" value="MDN0073865.1"/>
    <property type="molecule type" value="Genomic_DNA"/>
</dbReference>
<dbReference type="RefSeq" id="WP_289828413.1">
    <property type="nucleotide sequence ID" value="NZ_JAUEDK010000004.1"/>
</dbReference>
<sequence length="261" mass="28563">MSEFTLSELAIVACAEVWRDEGEVLATGIGTIPRIAAGLARLTHNPALLMTDGEAYLIEEPLPLGPREEKAKFSGWMPYSRVFDAVWRGRRHALVTPTQVDRFGQGNISCIGDFKKPKVQMLGMRGFPGNSISHTNSMFIPGHNPRVFVAGEVDVVCSAGYNPARWPDGRVPASLDIRRIVTDLCVMDFGGPDHGIRVVSLHPGVTLDEVRAATGFELAVSADLRETPRPTEEQLAIIRRLDPHNLRAAAIKNNPPGIRAR</sequence>
<evidence type="ECO:0000313" key="1">
    <source>
        <dbReference type="EMBL" id="MDN0073865.1"/>
    </source>
</evidence>
<dbReference type="SMART" id="SM00882">
    <property type="entry name" value="CoA_trans"/>
    <property type="match status" value="1"/>
</dbReference>
<dbReference type="Gene3D" id="3.40.1080.10">
    <property type="entry name" value="Glutaconate Coenzyme A-transferase"/>
    <property type="match status" value="1"/>
</dbReference>
<keyword evidence="2" id="KW-1185">Reference proteome</keyword>
<comment type="caution">
    <text evidence="1">The sequence shown here is derived from an EMBL/GenBank/DDBJ whole genome shotgun (WGS) entry which is preliminary data.</text>
</comment>
<dbReference type="PANTHER" id="PTHR43293">
    <property type="entry name" value="ACETATE COA-TRANSFERASE YDIF"/>
    <property type="match status" value="1"/>
</dbReference>
<dbReference type="PANTHER" id="PTHR43293:SF3">
    <property type="entry name" value="CHOLESTEROL RING-CLEAVING HYDROLASE IPDB SUBUNIT"/>
    <property type="match status" value="1"/>
</dbReference>